<feature type="region of interest" description="Disordered" evidence="1">
    <location>
        <begin position="106"/>
        <end position="137"/>
    </location>
</feature>
<evidence type="ECO:0000313" key="3">
    <source>
        <dbReference type="Proteomes" id="UP001596513"/>
    </source>
</evidence>
<dbReference type="EMBL" id="JBHTEK010000001">
    <property type="protein sequence ID" value="MFC7666822.1"/>
    <property type="molecule type" value="Genomic_DNA"/>
</dbReference>
<organism evidence="2 3">
    <name type="scientific">Hymenobacter humi</name>
    <dbReference type="NCBI Taxonomy" id="1411620"/>
    <lineage>
        <taxon>Bacteria</taxon>
        <taxon>Pseudomonadati</taxon>
        <taxon>Bacteroidota</taxon>
        <taxon>Cytophagia</taxon>
        <taxon>Cytophagales</taxon>
        <taxon>Hymenobacteraceae</taxon>
        <taxon>Hymenobacter</taxon>
    </lineage>
</organism>
<name>A0ABW2U1L9_9BACT</name>
<proteinExistence type="predicted"/>
<dbReference type="RefSeq" id="WP_380200843.1">
    <property type="nucleotide sequence ID" value="NZ_JBHTEK010000001.1"/>
</dbReference>
<comment type="caution">
    <text evidence="2">The sequence shown here is derived from an EMBL/GenBank/DDBJ whole genome shotgun (WGS) entry which is preliminary data.</text>
</comment>
<keyword evidence="3" id="KW-1185">Reference proteome</keyword>
<accession>A0ABW2U1L9</accession>
<evidence type="ECO:0000256" key="1">
    <source>
        <dbReference type="SAM" id="MobiDB-lite"/>
    </source>
</evidence>
<gene>
    <name evidence="2" type="ORF">ACFQT0_04855</name>
</gene>
<sequence>MEAASTATKSYFIGPTSVHVGIQEAGDWFDVRGTVRFGDIEVPFIRLRGHILQRRREFKLPNGQIAIIPEEWFTDYLELFAFGEETSEGLNLRRHHLALVADLQSNEPGHRAHGPQAGQAARLCRSRRPPPAHRLLG</sequence>
<protein>
    <submittedName>
        <fullName evidence="2">Uncharacterized protein</fullName>
    </submittedName>
</protein>
<dbReference type="Proteomes" id="UP001596513">
    <property type="component" value="Unassembled WGS sequence"/>
</dbReference>
<evidence type="ECO:0000313" key="2">
    <source>
        <dbReference type="EMBL" id="MFC7666822.1"/>
    </source>
</evidence>
<reference evidence="3" key="1">
    <citation type="journal article" date="2019" name="Int. J. Syst. Evol. Microbiol.">
        <title>The Global Catalogue of Microorganisms (GCM) 10K type strain sequencing project: providing services to taxonomists for standard genome sequencing and annotation.</title>
        <authorList>
            <consortium name="The Broad Institute Genomics Platform"/>
            <consortium name="The Broad Institute Genome Sequencing Center for Infectious Disease"/>
            <person name="Wu L."/>
            <person name="Ma J."/>
        </authorList>
    </citation>
    <scope>NUCLEOTIDE SEQUENCE [LARGE SCALE GENOMIC DNA]</scope>
    <source>
        <strain evidence="3">JCM 19635</strain>
    </source>
</reference>
<feature type="compositionally biased region" description="Basic residues" evidence="1">
    <location>
        <begin position="124"/>
        <end position="137"/>
    </location>
</feature>